<protein>
    <submittedName>
        <fullName evidence="1">Uncharacterized protein</fullName>
    </submittedName>
</protein>
<keyword evidence="2" id="KW-1185">Reference proteome</keyword>
<accession>A0A1J6HMT8</accession>
<reference evidence="1 2" key="1">
    <citation type="submission" date="2016-10" db="EMBL/GenBank/DDBJ databases">
        <title>The Draft Genome Sequence of the Potato Rhizosphere Bacteria Ochrobactrum sp. IPA7.2.</title>
        <authorList>
            <person name="Gogoleva N.E."/>
            <person name="Khlopko Y.A."/>
            <person name="Burygin G.L."/>
            <person name="Plotnikov A.O."/>
        </authorList>
    </citation>
    <scope>NUCLEOTIDE SEQUENCE [LARGE SCALE GENOMIC DNA]</scope>
    <source>
        <strain evidence="1 2">IPA7.2</strain>
    </source>
</reference>
<name>A0A1J6HMT8_9HYPH</name>
<proteinExistence type="predicted"/>
<dbReference type="RefSeq" id="WP_071631061.1">
    <property type="nucleotide sequence ID" value="NZ_MOEC01000005.1"/>
</dbReference>
<evidence type="ECO:0000313" key="1">
    <source>
        <dbReference type="EMBL" id="OIS94244.1"/>
    </source>
</evidence>
<dbReference type="AlphaFoldDB" id="A0A1J6HMT8"/>
<evidence type="ECO:0000313" key="2">
    <source>
        <dbReference type="Proteomes" id="UP000182985"/>
    </source>
</evidence>
<dbReference type="Proteomes" id="UP000182985">
    <property type="component" value="Unassembled WGS sequence"/>
</dbReference>
<organism evidence="1 2">
    <name type="scientific">Brucella cytisi</name>
    <dbReference type="NCBI Taxonomy" id="407152"/>
    <lineage>
        <taxon>Bacteria</taxon>
        <taxon>Pseudomonadati</taxon>
        <taxon>Pseudomonadota</taxon>
        <taxon>Alphaproteobacteria</taxon>
        <taxon>Hyphomicrobiales</taxon>
        <taxon>Brucellaceae</taxon>
        <taxon>Brucella/Ochrobactrum group</taxon>
        <taxon>Brucella</taxon>
    </lineage>
</organism>
<gene>
    <name evidence="1" type="ORF">BLA27_06945</name>
</gene>
<dbReference type="EMBL" id="MOEC01000005">
    <property type="protein sequence ID" value="OIS94244.1"/>
    <property type="molecule type" value="Genomic_DNA"/>
</dbReference>
<sequence>MKIKRSVFVLSGIVAVFLLVWLAEIVAAKRDFNSNPCWFVPEARPVLIPKLVAGPRGLNVPDPLRQINHCNVGLGLRDPAAHAPHFAVAALDGKGRPALWGWSYLNRDFWQLDMAQSRGAPGLAEFITEDAMLAACPDLTAPINPERLER</sequence>
<comment type="caution">
    <text evidence="1">The sequence shown here is derived from an EMBL/GenBank/DDBJ whole genome shotgun (WGS) entry which is preliminary data.</text>
</comment>
<dbReference type="OrthoDB" id="9962687at2"/>